<accession>A0AAW2QL24</accession>
<gene>
    <name evidence="4" type="ORF">Scaly_1075300</name>
</gene>
<name>A0AAW2QL24_9LAMI</name>
<protein>
    <submittedName>
        <fullName evidence="4">Pre-processing protein 40C</fullName>
    </submittedName>
</protein>
<dbReference type="InterPro" id="IPR002713">
    <property type="entry name" value="FF_domain"/>
</dbReference>
<comment type="caution">
    <text evidence="4">The sequence shown here is derived from an EMBL/GenBank/DDBJ whole genome shotgun (WGS) entry which is preliminary data.</text>
</comment>
<feature type="region of interest" description="Disordered" evidence="2">
    <location>
        <begin position="1"/>
        <end position="28"/>
    </location>
</feature>
<dbReference type="InterPro" id="IPR045148">
    <property type="entry name" value="TCRG1-like"/>
</dbReference>
<reference evidence="4" key="1">
    <citation type="submission" date="2020-06" db="EMBL/GenBank/DDBJ databases">
        <authorList>
            <person name="Li T."/>
            <person name="Hu X."/>
            <person name="Zhang T."/>
            <person name="Song X."/>
            <person name="Zhang H."/>
            <person name="Dai N."/>
            <person name="Sheng W."/>
            <person name="Hou X."/>
            <person name="Wei L."/>
        </authorList>
    </citation>
    <scope>NUCLEOTIDE SEQUENCE</scope>
    <source>
        <strain evidence="4">KEN8</strain>
        <tissue evidence="4">Leaf</tissue>
    </source>
</reference>
<feature type="compositionally biased region" description="Basic and acidic residues" evidence="2">
    <location>
        <begin position="82"/>
        <end position="135"/>
    </location>
</feature>
<sequence>MEASWTESKPKLEKDPQGRAANPHLDKSDLEKLSGSMLKLCTRCAVEFKALLMEVITADAAAQEAQDGKTPITSWSTAKQLLKNDPRYNKMPRKERESLWRRHADEIQRKQKKVHDQEGEKPAEGKSRTSVDSGKHLSGSRRAHDRR</sequence>
<dbReference type="InterPro" id="IPR036517">
    <property type="entry name" value="FF_domain_sf"/>
</dbReference>
<dbReference type="EMBL" id="JACGWM010000006">
    <property type="protein sequence ID" value="KAL0368564.1"/>
    <property type="molecule type" value="Genomic_DNA"/>
</dbReference>
<dbReference type="PANTHER" id="PTHR15377:SF3">
    <property type="entry name" value="WW DOMAIN-CONTAINING PROTEIN"/>
    <property type="match status" value="1"/>
</dbReference>
<reference evidence="4" key="2">
    <citation type="journal article" date="2024" name="Plant">
        <title>Genomic evolution and insights into agronomic trait innovations of Sesamum species.</title>
        <authorList>
            <person name="Miao H."/>
            <person name="Wang L."/>
            <person name="Qu L."/>
            <person name="Liu H."/>
            <person name="Sun Y."/>
            <person name="Le M."/>
            <person name="Wang Q."/>
            <person name="Wei S."/>
            <person name="Zheng Y."/>
            <person name="Lin W."/>
            <person name="Duan Y."/>
            <person name="Cao H."/>
            <person name="Xiong S."/>
            <person name="Wang X."/>
            <person name="Wei L."/>
            <person name="Li C."/>
            <person name="Ma Q."/>
            <person name="Ju M."/>
            <person name="Zhao R."/>
            <person name="Li G."/>
            <person name="Mu C."/>
            <person name="Tian Q."/>
            <person name="Mei H."/>
            <person name="Zhang T."/>
            <person name="Gao T."/>
            <person name="Zhang H."/>
        </authorList>
    </citation>
    <scope>NUCLEOTIDE SEQUENCE</scope>
    <source>
        <strain evidence="4">KEN8</strain>
    </source>
</reference>
<proteinExistence type="predicted"/>
<feature type="region of interest" description="Disordered" evidence="2">
    <location>
        <begin position="61"/>
        <end position="147"/>
    </location>
</feature>
<dbReference type="Pfam" id="PF01846">
    <property type="entry name" value="FF"/>
    <property type="match status" value="1"/>
</dbReference>
<feature type="domain" description="FF" evidence="3">
    <location>
        <begin position="69"/>
        <end position="102"/>
    </location>
</feature>
<evidence type="ECO:0000259" key="3">
    <source>
        <dbReference type="Pfam" id="PF01846"/>
    </source>
</evidence>
<dbReference type="FunFam" id="1.10.10.440:FF:000028">
    <property type="entry name" value="Pre-mRNA-processing protein 40C"/>
    <property type="match status" value="1"/>
</dbReference>
<dbReference type="SUPFAM" id="SSF81698">
    <property type="entry name" value="FF domain"/>
    <property type="match status" value="1"/>
</dbReference>
<evidence type="ECO:0000313" key="4">
    <source>
        <dbReference type="EMBL" id="KAL0368564.1"/>
    </source>
</evidence>
<feature type="compositionally biased region" description="Basic residues" evidence="2">
    <location>
        <begin position="138"/>
        <end position="147"/>
    </location>
</feature>
<dbReference type="Gene3D" id="1.10.10.440">
    <property type="entry name" value="FF domain"/>
    <property type="match status" value="2"/>
</dbReference>
<evidence type="ECO:0000256" key="1">
    <source>
        <dbReference type="ARBA" id="ARBA00022737"/>
    </source>
</evidence>
<dbReference type="GO" id="GO:0070063">
    <property type="term" value="F:RNA polymerase binding"/>
    <property type="evidence" value="ECO:0007669"/>
    <property type="project" value="InterPro"/>
</dbReference>
<dbReference type="GO" id="GO:0005634">
    <property type="term" value="C:nucleus"/>
    <property type="evidence" value="ECO:0007669"/>
    <property type="project" value="TreeGrafter"/>
</dbReference>
<evidence type="ECO:0000256" key="2">
    <source>
        <dbReference type="SAM" id="MobiDB-lite"/>
    </source>
</evidence>
<keyword evidence="1" id="KW-0677">Repeat</keyword>
<feature type="compositionally biased region" description="Basic and acidic residues" evidence="2">
    <location>
        <begin position="8"/>
        <end position="17"/>
    </location>
</feature>
<organism evidence="4">
    <name type="scientific">Sesamum calycinum</name>
    <dbReference type="NCBI Taxonomy" id="2727403"/>
    <lineage>
        <taxon>Eukaryota</taxon>
        <taxon>Viridiplantae</taxon>
        <taxon>Streptophyta</taxon>
        <taxon>Embryophyta</taxon>
        <taxon>Tracheophyta</taxon>
        <taxon>Spermatophyta</taxon>
        <taxon>Magnoliopsida</taxon>
        <taxon>eudicotyledons</taxon>
        <taxon>Gunneridae</taxon>
        <taxon>Pentapetalae</taxon>
        <taxon>asterids</taxon>
        <taxon>lamiids</taxon>
        <taxon>Lamiales</taxon>
        <taxon>Pedaliaceae</taxon>
        <taxon>Sesamum</taxon>
    </lineage>
</organism>
<dbReference type="PANTHER" id="PTHR15377">
    <property type="entry name" value="TRANSCRIPTION ELONGATION REGULATOR 1"/>
    <property type="match status" value="1"/>
</dbReference>
<dbReference type="AlphaFoldDB" id="A0AAW2QL24"/>
<dbReference type="GO" id="GO:0003712">
    <property type="term" value="F:transcription coregulator activity"/>
    <property type="evidence" value="ECO:0007669"/>
    <property type="project" value="TreeGrafter"/>
</dbReference>